<dbReference type="GO" id="GO:0051489">
    <property type="term" value="P:regulation of filopodium assembly"/>
    <property type="evidence" value="ECO:0007669"/>
    <property type="project" value="TreeGrafter"/>
</dbReference>
<dbReference type="PANTHER" id="PTHR13651">
    <property type="entry name" value="PROTEIN ABITRAM"/>
    <property type="match status" value="1"/>
</dbReference>
<dbReference type="GO" id="GO:0030425">
    <property type="term" value="C:dendrite"/>
    <property type="evidence" value="ECO:0007669"/>
    <property type="project" value="TreeGrafter"/>
</dbReference>
<dbReference type="GO" id="GO:0030833">
    <property type="term" value="P:regulation of actin filament polymerization"/>
    <property type="evidence" value="ECO:0007669"/>
    <property type="project" value="TreeGrafter"/>
</dbReference>
<gene>
    <name evidence="1" type="ORF">EVEC_LOCUS4905</name>
</gene>
<dbReference type="Proteomes" id="UP000274131">
    <property type="component" value="Unassembled WGS sequence"/>
</dbReference>
<reference evidence="1 2" key="2">
    <citation type="submission" date="2018-10" db="EMBL/GenBank/DDBJ databases">
        <authorList>
            <consortium name="Pathogen Informatics"/>
        </authorList>
    </citation>
    <scope>NUCLEOTIDE SEQUENCE [LARGE SCALE GENOMIC DNA]</scope>
</reference>
<name>A0A0N4V4Z6_ENTVE</name>
<protein>
    <submittedName>
        <fullName evidence="3">Protein Abitram</fullName>
    </submittedName>
</protein>
<dbReference type="GO" id="GO:0030027">
    <property type="term" value="C:lamellipodium"/>
    <property type="evidence" value="ECO:0007669"/>
    <property type="project" value="TreeGrafter"/>
</dbReference>
<dbReference type="GO" id="GO:0032433">
    <property type="term" value="C:filopodium tip"/>
    <property type="evidence" value="ECO:0007669"/>
    <property type="project" value="TreeGrafter"/>
</dbReference>
<dbReference type="WBParaSite" id="EVEC_0000525201-mRNA-1">
    <property type="protein sequence ID" value="EVEC_0000525201-mRNA-1"/>
    <property type="gene ID" value="EVEC_0000525201"/>
</dbReference>
<dbReference type="PANTHER" id="PTHR13651:SF0">
    <property type="entry name" value="PROTEIN ABITRAM"/>
    <property type="match status" value="1"/>
</dbReference>
<accession>A0A0N4V4Z6</accession>
<sequence>MVGHRSLIDREYKRYVLAGDKSLVYLRHPSGVVVVTLNKEHEANQKKIVKFEWRIKKNKGVDRSKQKVSGKAKKGGLALLPETKLCVLKCDDGSEYPLRAGVKAILVEVNDRLIDNAELVHTAPENQGYIAIIMPYSSERRKAPAAFTEHVTD</sequence>
<dbReference type="InterPro" id="IPR011053">
    <property type="entry name" value="Single_hybrid_motif"/>
</dbReference>
<organism evidence="3">
    <name type="scientific">Enterobius vermicularis</name>
    <name type="common">Human pinworm</name>
    <dbReference type="NCBI Taxonomy" id="51028"/>
    <lineage>
        <taxon>Eukaryota</taxon>
        <taxon>Metazoa</taxon>
        <taxon>Ecdysozoa</taxon>
        <taxon>Nematoda</taxon>
        <taxon>Chromadorea</taxon>
        <taxon>Rhabditida</taxon>
        <taxon>Spirurina</taxon>
        <taxon>Oxyuridomorpha</taxon>
        <taxon>Oxyuroidea</taxon>
        <taxon>Oxyuridae</taxon>
        <taxon>Enterobius</taxon>
    </lineage>
</organism>
<evidence type="ECO:0000313" key="3">
    <source>
        <dbReference type="WBParaSite" id="EVEC_0000525201-mRNA-1"/>
    </source>
</evidence>
<dbReference type="GO" id="GO:0005634">
    <property type="term" value="C:nucleus"/>
    <property type="evidence" value="ECO:0007669"/>
    <property type="project" value="TreeGrafter"/>
</dbReference>
<dbReference type="GO" id="GO:0051015">
    <property type="term" value="F:actin filament binding"/>
    <property type="evidence" value="ECO:0007669"/>
    <property type="project" value="TreeGrafter"/>
</dbReference>
<dbReference type="Gene3D" id="2.40.50.100">
    <property type="match status" value="1"/>
</dbReference>
<dbReference type="SUPFAM" id="SSF51230">
    <property type="entry name" value="Single hybrid motif"/>
    <property type="match status" value="1"/>
</dbReference>
<proteinExistence type="predicted"/>
<dbReference type="InterPro" id="IPR039169">
    <property type="entry name" value="Abitram"/>
</dbReference>
<dbReference type="EMBL" id="UXUI01007998">
    <property type="protein sequence ID" value="VDD90154.1"/>
    <property type="molecule type" value="Genomic_DNA"/>
</dbReference>
<dbReference type="AlphaFoldDB" id="A0A0N4V4Z6"/>
<dbReference type="OrthoDB" id="48130at2759"/>
<dbReference type="GO" id="GO:0048813">
    <property type="term" value="P:dendrite morphogenesis"/>
    <property type="evidence" value="ECO:0007669"/>
    <property type="project" value="TreeGrafter"/>
</dbReference>
<evidence type="ECO:0000313" key="1">
    <source>
        <dbReference type="EMBL" id="VDD90154.1"/>
    </source>
</evidence>
<dbReference type="STRING" id="51028.A0A0N4V4Z6"/>
<keyword evidence="2" id="KW-1185">Reference proteome</keyword>
<reference evidence="3" key="1">
    <citation type="submission" date="2017-02" db="UniProtKB">
        <authorList>
            <consortium name="WormBaseParasite"/>
        </authorList>
    </citation>
    <scope>IDENTIFICATION</scope>
</reference>
<evidence type="ECO:0000313" key="2">
    <source>
        <dbReference type="Proteomes" id="UP000274131"/>
    </source>
</evidence>
<dbReference type="GO" id="GO:0003785">
    <property type="term" value="F:actin monomer binding"/>
    <property type="evidence" value="ECO:0007669"/>
    <property type="project" value="TreeGrafter"/>
</dbReference>